<dbReference type="HOGENOM" id="CLU_030671_3_3_9"/>
<dbReference type="PANTHER" id="PTHR43564:SF2">
    <property type="entry name" value="BLR6059 PROTEIN"/>
    <property type="match status" value="1"/>
</dbReference>
<evidence type="ECO:0000313" key="1">
    <source>
        <dbReference type="EMBL" id="AIQ56648.1"/>
    </source>
</evidence>
<reference evidence="1" key="1">
    <citation type="submission" date="2014-08" db="EMBL/GenBank/DDBJ databases">
        <title>Comparative genomics of the Paenibacillus odorifer group.</title>
        <authorList>
            <person name="den Bakker H.C."/>
            <person name="Tsai Y.-C.Y.-C."/>
            <person name="Martin N."/>
            <person name="Korlach J."/>
            <person name="Wiedmann M."/>
        </authorList>
    </citation>
    <scope>NUCLEOTIDE SEQUENCE [LARGE SCALE GENOMIC DNA]</scope>
    <source>
        <strain evidence="1">DSM 13188</strain>
    </source>
</reference>
<keyword evidence="2" id="KW-1185">Reference proteome</keyword>
<dbReference type="RefSeq" id="WP_042210958.1">
    <property type="nucleotide sequence ID" value="NZ_CP009285.1"/>
</dbReference>
<dbReference type="GO" id="GO:0004061">
    <property type="term" value="F:arylformamidase activity"/>
    <property type="evidence" value="ECO:0007669"/>
    <property type="project" value="InterPro"/>
</dbReference>
<dbReference type="InterPro" id="IPR037175">
    <property type="entry name" value="KFase_sf"/>
</dbReference>
<gene>
    <name evidence="1" type="ORF">PBOR_06610</name>
</gene>
<dbReference type="InterPro" id="IPR007325">
    <property type="entry name" value="KFase/CYL"/>
</dbReference>
<dbReference type="GO" id="GO:0019441">
    <property type="term" value="P:L-tryptophan catabolic process to kynurenine"/>
    <property type="evidence" value="ECO:0007669"/>
    <property type="project" value="InterPro"/>
</dbReference>
<proteinExistence type="predicted"/>
<organism evidence="1 2">
    <name type="scientific">Paenibacillus borealis</name>
    <dbReference type="NCBI Taxonomy" id="160799"/>
    <lineage>
        <taxon>Bacteria</taxon>
        <taxon>Bacillati</taxon>
        <taxon>Bacillota</taxon>
        <taxon>Bacilli</taxon>
        <taxon>Bacillales</taxon>
        <taxon>Paenibacillaceae</taxon>
        <taxon>Paenibacillus</taxon>
    </lineage>
</organism>
<dbReference type="EMBL" id="CP009285">
    <property type="protein sequence ID" value="AIQ56648.1"/>
    <property type="molecule type" value="Genomic_DNA"/>
</dbReference>
<evidence type="ECO:0008006" key="3">
    <source>
        <dbReference type="Google" id="ProtNLM"/>
    </source>
</evidence>
<dbReference type="Proteomes" id="UP000029518">
    <property type="component" value="Chromosome"/>
</dbReference>
<evidence type="ECO:0000313" key="2">
    <source>
        <dbReference type="Proteomes" id="UP000029518"/>
    </source>
</evidence>
<dbReference type="AlphaFoldDB" id="A0A089LBW9"/>
<sequence>MRYQFIDLSVHMEQNPGELAPYGFEQTGHQEGADRFARQFDGSRKDFPDEEFLNMEMITASTHTGTHFDAPLHFGSMSEGKPAASIDQVPLEWCYCDGVVLDVTHRQAGEAIEKQDIEQALAKIGYELKPLDIVLIRTGADRDWGTPQYLTDYPGMSREATKLLTDQGIRVMGIDSYGFDRPFKNMIGDYKRTRDNAYLFPAHFWGREQTYCHMERLANLEQIPVPYGFKVACFPIKIRQAGAAWVRAVAIVEEPAAE</sequence>
<dbReference type="PANTHER" id="PTHR43564">
    <property type="entry name" value="KYNURENINE FORMAMIDASE-LIKE PROTEIN"/>
    <property type="match status" value="1"/>
</dbReference>
<dbReference type="KEGG" id="pbd:PBOR_06610"/>
<protein>
    <recommendedName>
        <fullName evidence="3">Cyclase</fullName>
    </recommendedName>
</protein>
<dbReference type="Gene3D" id="3.50.30.50">
    <property type="entry name" value="Putative cyclase"/>
    <property type="match status" value="1"/>
</dbReference>
<dbReference type="OrthoDB" id="9796085at2"/>
<dbReference type="Pfam" id="PF04199">
    <property type="entry name" value="Cyclase"/>
    <property type="match status" value="1"/>
</dbReference>
<dbReference type="SUPFAM" id="SSF102198">
    <property type="entry name" value="Putative cyclase"/>
    <property type="match status" value="1"/>
</dbReference>
<name>A0A089LBW9_PAEBO</name>
<accession>A0A089LBW9</accession>